<keyword evidence="2" id="KW-1185">Reference proteome</keyword>
<protein>
    <submittedName>
        <fullName evidence="1">Uncharacterized protein</fullName>
    </submittedName>
</protein>
<evidence type="ECO:0000313" key="2">
    <source>
        <dbReference type="Proteomes" id="UP000199236"/>
    </source>
</evidence>
<organism evidence="1 2">
    <name type="scientific">Cohaesibacter marisflavi</name>
    <dbReference type="NCBI Taxonomy" id="655353"/>
    <lineage>
        <taxon>Bacteria</taxon>
        <taxon>Pseudomonadati</taxon>
        <taxon>Pseudomonadota</taxon>
        <taxon>Alphaproteobacteria</taxon>
        <taxon>Hyphomicrobiales</taxon>
        <taxon>Cohaesibacteraceae</taxon>
    </lineage>
</organism>
<dbReference type="Proteomes" id="UP000199236">
    <property type="component" value="Unassembled WGS sequence"/>
</dbReference>
<reference evidence="1 2" key="1">
    <citation type="submission" date="2016-10" db="EMBL/GenBank/DDBJ databases">
        <authorList>
            <person name="de Groot N.N."/>
        </authorList>
    </citation>
    <scope>NUCLEOTIDE SEQUENCE [LARGE SCALE GENOMIC DNA]</scope>
    <source>
        <strain evidence="1 2">CGMCC 1.9157</strain>
    </source>
</reference>
<dbReference type="STRING" id="655353.SAMN04488056_11490"/>
<dbReference type="OrthoDB" id="8477314at2"/>
<dbReference type="RefSeq" id="WP_090075082.1">
    <property type="nucleotide sequence ID" value="NZ_FOVR01000014.1"/>
</dbReference>
<evidence type="ECO:0000313" key="1">
    <source>
        <dbReference type="EMBL" id="SFO86433.1"/>
    </source>
</evidence>
<accession>A0A1I5KNN1</accession>
<dbReference type="AlphaFoldDB" id="A0A1I5KNN1"/>
<proteinExistence type="predicted"/>
<sequence>MQVHLVGAVQSEHFLHAGTGQDDPALLAQTRAVIRLFHDRHIGVPPHFAGDVAQGFSTHHPEVSNPVRLAVYRRLLDAMDATRSMKQDPRQFDHVSRALFYDVCLLPLGAMIMEEMEETYLFSLDAELEPVSEVDYQAFCARFSELFQTVCDPDMPLVDGASGEDQAADKADKWHLFWERAAHQLWGELQRVRHGSGVVSGAAYSSVVYDDVLLRLIYGLDPRPKLKFDPGRDSFDLTDEQNAHLAHPKQGGVVGIHTSSRVEDIEDMLLSEMVLPPPLLADKLLNSSFFARHRPPPLDQKKQVVLIGASIDDGSDPVIALAKACWLEAVFRMGIVFYQSELLQSEIRFGQWHGQMGLVSSRMRVGDYSHLQGLNPLTANRAQLHRFFCDAGWLPGFLSMMPGVEGHQTGEAARRQALGSQDLQLYDILDALLPEASDLDSDMLPDFSAALMVVIRRAHVANAPLLQGRRQAALETFNLTIGCPAQLRGGAIFQLEDGQKAPLSLSIPGDEGQPIGMDALNKLAADLVVAIFQFYWEQVHG</sequence>
<gene>
    <name evidence="1" type="ORF">SAMN04488056_11490</name>
</gene>
<dbReference type="EMBL" id="FOVR01000014">
    <property type="protein sequence ID" value="SFO86433.1"/>
    <property type="molecule type" value="Genomic_DNA"/>
</dbReference>
<name>A0A1I5KNN1_9HYPH</name>